<feature type="compositionally biased region" description="Low complexity" evidence="1">
    <location>
        <begin position="43"/>
        <end position="72"/>
    </location>
</feature>
<sequence length="125" mass="12874">MTGQGFTDQIGVNSPFTPAAAATAASTGEILFIPERGSASPNDAAGRSSESAGSDSTSATTTAAGAATAAESAVRWTSMNVTRIITENNSGGKKLTQMNTTTDNDITQINVFKKARENNCKKLIK</sequence>
<evidence type="ECO:0000256" key="1">
    <source>
        <dbReference type="SAM" id="MobiDB-lite"/>
    </source>
</evidence>
<accession>A0A8D8VZ20</accession>
<feature type="region of interest" description="Disordered" evidence="1">
    <location>
        <begin position="33"/>
        <end position="72"/>
    </location>
</feature>
<dbReference type="EMBL" id="HBUF01115217">
    <property type="protein sequence ID" value="CAG6641053.1"/>
    <property type="molecule type" value="Transcribed_RNA"/>
</dbReference>
<evidence type="ECO:0000313" key="2">
    <source>
        <dbReference type="EMBL" id="CAG6641053.1"/>
    </source>
</evidence>
<name>A0A8D8VZ20_9HEMI</name>
<reference evidence="2" key="1">
    <citation type="submission" date="2021-05" db="EMBL/GenBank/DDBJ databases">
        <authorList>
            <person name="Alioto T."/>
            <person name="Alioto T."/>
            <person name="Gomez Garrido J."/>
        </authorList>
    </citation>
    <scope>NUCLEOTIDE SEQUENCE</scope>
</reference>
<dbReference type="AlphaFoldDB" id="A0A8D8VZ20"/>
<proteinExistence type="predicted"/>
<organism evidence="2">
    <name type="scientific">Cacopsylla melanoneura</name>
    <dbReference type="NCBI Taxonomy" id="428564"/>
    <lineage>
        <taxon>Eukaryota</taxon>
        <taxon>Metazoa</taxon>
        <taxon>Ecdysozoa</taxon>
        <taxon>Arthropoda</taxon>
        <taxon>Hexapoda</taxon>
        <taxon>Insecta</taxon>
        <taxon>Pterygota</taxon>
        <taxon>Neoptera</taxon>
        <taxon>Paraneoptera</taxon>
        <taxon>Hemiptera</taxon>
        <taxon>Sternorrhyncha</taxon>
        <taxon>Psylloidea</taxon>
        <taxon>Psyllidae</taxon>
        <taxon>Psyllinae</taxon>
        <taxon>Cacopsylla</taxon>
    </lineage>
</organism>
<protein>
    <submittedName>
        <fullName evidence="2">Uncharacterized protein</fullName>
    </submittedName>
</protein>